<dbReference type="InterPro" id="IPR003591">
    <property type="entry name" value="Leu-rich_rpt_typical-subtyp"/>
</dbReference>
<dbReference type="Gene3D" id="1.10.10.10">
    <property type="entry name" value="Winged helix-like DNA-binding domain superfamily/Winged helix DNA-binding domain"/>
    <property type="match status" value="1"/>
</dbReference>
<dbReference type="InterPro" id="IPR055414">
    <property type="entry name" value="LRR_R13L4/SHOC2-like"/>
</dbReference>
<keyword evidence="7" id="KW-1185">Reference proteome</keyword>
<dbReference type="InterPro" id="IPR002182">
    <property type="entry name" value="NB-ARC"/>
</dbReference>
<keyword evidence="2" id="KW-0677">Repeat</keyword>
<dbReference type="GeneID" id="105052601"/>
<dbReference type="Proteomes" id="UP000504607">
    <property type="component" value="Chromosome 1"/>
</dbReference>
<dbReference type="PROSITE" id="PS51450">
    <property type="entry name" value="LRR"/>
    <property type="match status" value="1"/>
</dbReference>
<dbReference type="PRINTS" id="PR00364">
    <property type="entry name" value="DISEASERSIST"/>
</dbReference>
<dbReference type="PANTHER" id="PTHR36766">
    <property type="entry name" value="PLANT BROAD-SPECTRUM MILDEW RESISTANCE PROTEIN RPW8"/>
    <property type="match status" value="1"/>
</dbReference>
<organism evidence="7 8">
    <name type="scientific">Elaeis guineensis var. tenera</name>
    <name type="common">Oil palm</name>
    <dbReference type="NCBI Taxonomy" id="51953"/>
    <lineage>
        <taxon>Eukaryota</taxon>
        <taxon>Viridiplantae</taxon>
        <taxon>Streptophyta</taxon>
        <taxon>Embryophyta</taxon>
        <taxon>Tracheophyta</taxon>
        <taxon>Spermatophyta</taxon>
        <taxon>Magnoliopsida</taxon>
        <taxon>Liliopsida</taxon>
        <taxon>Arecaceae</taxon>
        <taxon>Arecoideae</taxon>
        <taxon>Cocoseae</taxon>
        <taxon>Elaeidinae</taxon>
        <taxon>Elaeis</taxon>
    </lineage>
</organism>
<feature type="domain" description="Disease resistance protein winged helix" evidence="5">
    <location>
        <begin position="242"/>
        <end position="311"/>
    </location>
</feature>
<reference evidence="8" key="1">
    <citation type="submission" date="2025-08" db="UniProtKB">
        <authorList>
            <consortium name="RefSeq"/>
        </authorList>
    </citation>
    <scope>IDENTIFICATION</scope>
</reference>
<protein>
    <submittedName>
        <fullName evidence="8">Disease resistance protein RGA4</fullName>
    </submittedName>
</protein>
<dbReference type="SUPFAM" id="SSF52540">
    <property type="entry name" value="P-loop containing nucleoside triphosphate hydrolases"/>
    <property type="match status" value="1"/>
</dbReference>
<feature type="domain" description="Disease resistance R13L4/SHOC-2-like LRR" evidence="6">
    <location>
        <begin position="377"/>
        <end position="555"/>
    </location>
</feature>
<evidence type="ECO:0000256" key="3">
    <source>
        <dbReference type="ARBA" id="ARBA00022821"/>
    </source>
</evidence>
<evidence type="ECO:0000259" key="6">
    <source>
        <dbReference type="Pfam" id="PF23598"/>
    </source>
</evidence>
<dbReference type="InterPro" id="IPR027417">
    <property type="entry name" value="P-loop_NTPase"/>
</dbReference>
<dbReference type="SMART" id="SM00369">
    <property type="entry name" value="LRR_TYP"/>
    <property type="match status" value="3"/>
</dbReference>
<dbReference type="Pfam" id="PF23559">
    <property type="entry name" value="WHD_DRP"/>
    <property type="match status" value="1"/>
</dbReference>
<dbReference type="Gene3D" id="3.40.50.300">
    <property type="entry name" value="P-loop containing nucleotide triphosphate hydrolases"/>
    <property type="match status" value="1"/>
</dbReference>
<dbReference type="Gene3D" id="3.80.10.10">
    <property type="entry name" value="Ribonuclease Inhibitor"/>
    <property type="match status" value="1"/>
</dbReference>
<evidence type="ECO:0000259" key="5">
    <source>
        <dbReference type="Pfam" id="PF23559"/>
    </source>
</evidence>
<dbReference type="KEGG" id="egu:105052601"/>
<gene>
    <name evidence="8" type="primary">LOC105052601</name>
</gene>
<evidence type="ECO:0000256" key="2">
    <source>
        <dbReference type="ARBA" id="ARBA00022737"/>
    </source>
</evidence>
<dbReference type="InterPro" id="IPR001611">
    <property type="entry name" value="Leu-rich_rpt"/>
</dbReference>
<keyword evidence="3" id="KW-0611">Plant defense</keyword>
<dbReference type="InterPro" id="IPR058922">
    <property type="entry name" value="WHD_DRP"/>
</dbReference>
<name>A0A8N4FA68_ELAGV</name>
<evidence type="ECO:0000259" key="4">
    <source>
        <dbReference type="Pfam" id="PF00931"/>
    </source>
</evidence>
<evidence type="ECO:0000313" key="8">
    <source>
        <dbReference type="RefSeq" id="XP_029123436.1"/>
    </source>
</evidence>
<proteinExistence type="predicted"/>
<dbReference type="GO" id="GO:0006952">
    <property type="term" value="P:defense response"/>
    <property type="evidence" value="ECO:0007669"/>
    <property type="project" value="UniProtKB-KW"/>
</dbReference>
<dbReference type="PANTHER" id="PTHR36766:SF40">
    <property type="entry name" value="DISEASE RESISTANCE PROTEIN RGA3"/>
    <property type="match status" value="1"/>
</dbReference>
<dbReference type="RefSeq" id="XP_029123436.1">
    <property type="nucleotide sequence ID" value="XM_029267603.1"/>
</dbReference>
<accession>A0A8N4FA68</accession>
<dbReference type="Pfam" id="PF00931">
    <property type="entry name" value="NB-ARC"/>
    <property type="match status" value="1"/>
</dbReference>
<dbReference type="InterPro" id="IPR036388">
    <property type="entry name" value="WH-like_DNA-bd_sf"/>
</dbReference>
<evidence type="ECO:0000313" key="7">
    <source>
        <dbReference type="Proteomes" id="UP000504607"/>
    </source>
</evidence>
<keyword evidence="1" id="KW-0433">Leucine-rich repeat</keyword>
<dbReference type="Pfam" id="PF23598">
    <property type="entry name" value="LRR_14"/>
    <property type="match status" value="1"/>
</dbReference>
<dbReference type="SUPFAM" id="SSF52058">
    <property type="entry name" value="L domain-like"/>
    <property type="match status" value="1"/>
</dbReference>
<feature type="domain" description="NB-ARC" evidence="4">
    <location>
        <begin position="10"/>
        <end position="164"/>
    </location>
</feature>
<evidence type="ECO:0000256" key="1">
    <source>
        <dbReference type="ARBA" id="ARBA00022614"/>
    </source>
</evidence>
<sequence>MLLDESNSSDRNSPVISILGFGGVGKTTFARYVLADEQVQKHFDLKVWIYVSDKFDELEITKQIITSISRIKPRELLQVKNTSYLRRVLRDKLIGKRFLLVLDDVWDTRWEALRHCLTYAEKGSKILITAREEKSVDVMGPVRKILLEGLVSEAFRLLFEACAFPSGMGYFCCPELEPVGMEIAKKLKGNPLAAKTVGKLLSANLHHSYWRSILTSDLWKLEQEPNDIMPAHLQRCFACCSIFPKGYKFIKERLVHMWMAQGFIQTQTAFVTMEDAGGEYFNNLLQRSFFERGERSNDVFYYMNDLIHDLAHFVSMHDCLRIDSDQIGVISRTVRHLSIRIDRLDEVRKVAELKNSRTLRFVFNGHVPNYSQILQDVLKELKSIRVLDLSDCHLANLPEMGHLIHLRYLDLSSNDFEMPPRSLSMLYHLQVLNLQNCRIHSLPSDVNKLINLRHLKANSNVVSMVANIGKLTSLQELSLFEVDKNRGNHIKELKNMRNLGGQLQIKCLDVVRSREEAIEADLYQKRHLKGLQLEWASESDNVEERWEALPPLGQLPYLKVLHMEGLDGVTQIGYQLYGNDDIVFHRLEELTFDFMSKWEEWLGVDGGRRLFPRLRKLSITSCPKLKRLPVLSMFKNQRDNISPSTLQISDCPCITCLPGEMLHQLKILDVKHCPSLTVSRPANEGKEVVSSLVRLCVEDAPLLKGWFL</sequence>
<dbReference type="GO" id="GO:0043531">
    <property type="term" value="F:ADP binding"/>
    <property type="evidence" value="ECO:0007669"/>
    <property type="project" value="InterPro"/>
</dbReference>
<dbReference type="AlphaFoldDB" id="A0A8N4FA68"/>
<dbReference type="InterPro" id="IPR032675">
    <property type="entry name" value="LRR_dom_sf"/>
</dbReference>
<dbReference type="OrthoDB" id="693152at2759"/>